<reference evidence="6 7" key="1">
    <citation type="journal article" date="2018" name="Genome Biol. Evol.">
        <title>Multiple Roots of Fruiting Body Formation in Amoebozoa.</title>
        <authorList>
            <person name="Hillmann F."/>
            <person name="Forbes G."/>
            <person name="Novohradska S."/>
            <person name="Ferling I."/>
            <person name="Riege K."/>
            <person name="Groth M."/>
            <person name="Westermann M."/>
            <person name="Marz M."/>
            <person name="Spaller T."/>
            <person name="Winckler T."/>
            <person name="Schaap P."/>
            <person name="Glockner G."/>
        </authorList>
    </citation>
    <scope>NUCLEOTIDE SEQUENCE [LARGE SCALE GENOMIC DNA]</scope>
    <source>
        <strain evidence="6 7">Jena</strain>
    </source>
</reference>
<keyword evidence="4 5" id="KW-0472">Membrane</keyword>
<protein>
    <submittedName>
        <fullName evidence="6">PRA1 family protein 2</fullName>
    </submittedName>
</protein>
<keyword evidence="7" id="KW-1185">Reference proteome</keyword>
<evidence type="ECO:0000256" key="5">
    <source>
        <dbReference type="SAM" id="Phobius"/>
    </source>
</evidence>
<dbReference type="Gene3D" id="3.80.10.10">
    <property type="entry name" value="Ribonuclease Inhibitor"/>
    <property type="match status" value="1"/>
</dbReference>
<evidence type="ECO:0000256" key="3">
    <source>
        <dbReference type="ARBA" id="ARBA00022989"/>
    </source>
</evidence>
<evidence type="ECO:0000313" key="7">
    <source>
        <dbReference type="Proteomes" id="UP000241769"/>
    </source>
</evidence>
<dbReference type="Proteomes" id="UP000241769">
    <property type="component" value="Unassembled WGS sequence"/>
</dbReference>
<dbReference type="AlphaFoldDB" id="A0A2P6NFB9"/>
<feature type="transmembrane region" description="Helical" evidence="5">
    <location>
        <begin position="64"/>
        <end position="82"/>
    </location>
</feature>
<dbReference type="InParanoid" id="A0A2P6NFB9"/>
<dbReference type="GO" id="GO:0016020">
    <property type="term" value="C:membrane"/>
    <property type="evidence" value="ECO:0007669"/>
    <property type="project" value="UniProtKB-SubCell"/>
</dbReference>
<dbReference type="PANTHER" id="PTHR19317">
    <property type="entry name" value="PRENYLATED RAB ACCEPTOR 1-RELATED"/>
    <property type="match status" value="1"/>
</dbReference>
<evidence type="ECO:0000256" key="4">
    <source>
        <dbReference type="ARBA" id="ARBA00023136"/>
    </source>
</evidence>
<organism evidence="6 7">
    <name type="scientific">Planoprotostelium fungivorum</name>
    <dbReference type="NCBI Taxonomy" id="1890364"/>
    <lineage>
        <taxon>Eukaryota</taxon>
        <taxon>Amoebozoa</taxon>
        <taxon>Evosea</taxon>
        <taxon>Variosea</taxon>
        <taxon>Cavosteliida</taxon>
        <taxon>Cavosteliaceae</taxon>
        <taxon>Planoprotostelium</taxon>
    </lineage>
</organism>
<keyword evidence="3 5" id="KW-1133">Transmembrane helix</keyword>
<dbReference type="Pfam" id="PF03208">
    <property type="entry name" value="PRA1"/>
    <property type="match status" value="1"/>
</dbReference>
<comment type="subcellular location">
    <subcellularLocation>
        <location evidence="1">Membrane</location>
        <topology evidence="1">Multi-pass membrane protein</topology>
    </subcellularLocation>
</comment>
<evidence type="ECO:0000313" key="6">
    <source>
        <dbReference type="EMBL" id="PRP82628.1"/>
    </source>
</evidence>
<comment type="caution">
    <text evidence="6">The sequence shown here is derived from an EMBL/GenBank/DDBJ whole genome shotgun (WGS) entry which is preliminary data.</text>
</comment>
<sequence>MASFDLSNFELRPWGSFGDHKEFVPPKDAQEARSKGEANLRYYKANYAVVALAIYGLTAWFSTYFTIVVLLTGAVGGVLFFLKDLVVGGHKVNETEKAGATAAVALLSLYLLESFSTLIYASVVAALLVVAHAVLRKNTLKNKAANLATDVKEDLKSKQIKIGIFSTYMDILHTAPDVLRKVVSYLSLEETVALSTTHPILRSIVFPFYLERRFHTVRLDRDHLFDCLLRPLFFRFTKSLHITILYRDLPTELSMQQLDTLKDMFPSLNELNLTSPVDAKQIIKGLGGRHLRKLSLNLTIGNQVNCSTEEILDLVSHRLTHIEIGGNGIPVKISELLGDCTELEELSGIDIFNRVPLLQNRWSKLKSFRMSGRQNVDSEQFLQFASHHTNVTRLEWSLRDIPLGAMRPIEHITVASDIPVRIPENLRRLTHLTSFVGAPEDLIHFPPHVKDITFVNAYLVFPLHCSTHLDRVTYRPNGMYRMDYLRATKGKPLTGRLCQMVVQWFQLERPPERVTAVLEKCTISFHREGRIDCVFDEYYPIEHVFFQMRGGKMICTKEAVLEIDTDYLSFTKERK</sequence>
<dbReference type="InterPro" id="IPR004895">
    <property type="entry name" value="Prenylated_rab_accept_PRA1"/>
</dbReference>
<dbReference type="GO" id="GO:0005794">
    <property type="term" value="C:Golgi apparatus"/>
    <property type="evidence" value="ECO:0007669"/>
    <property type="project" value="TreeGrafter"/>
</dbReference>
<dbReference type="PANTHER" id="PTHR19317:SF0">
    <property type="entry name" value="PRENYLATED RAB ACCEPTOR PROTEIN 1"/>
    <property type="match status" value="1"/>
</dbReference>
<gene>
    <name evidence="6" type="ORF">PROFUN_09739</name>
</gene>
<accession>A0A2P6NFB9</accession>
<dbReference type="EMBL" id="MDYQ01000099">
    <property type="protein sequence ID" value="PRP82628.1"/>
    <property type="molecule type" value="Genomic_DNA"/>
</dbReference>
<dbReference type="InterPro" id="IPR032675">
    <property type="entry name" value="LRR_dom_sf"/>
</dbReference>
<evidence type="ECO:0000256" key="1">
    <source>
        <dbReference type="ARBA" id="ARBA00004141"/>
    </source>
</evidence>
<dbReference type="STRING" id="1890364.A0A2P6NFB9"/>
<proteinExistence type="predicted"/>
<evidence type="ECO:0000256" key="2">
    <source>
        <dbReference type="ARBA" id="ARBA00022692"/>
    </source>
</evidence>
<name>A0A2P6NFB9_9EUKA</name>
<keyword evidence="2 5" id="KW-0812">Transmembrane</keyword>